<organism evidence="1 2">
    <name type="scientific">Bythopirellula polymerisocia</name>
    <dbReference type="NCBI Taxonomy" id="2528003"/>
    <lineage>
        <taxon>Bacteria</taxon>
        <taxon>Pseudomonadati</taxon>
        <taxon>Planctomycetota</taxon>
        <taxon>Planctomycetia</taxon>
        <taxon>Pirellulales</taxon>
        <taxon>Lacipirellulaceae</taxon>
        <taxon>Bythopirellula</taxon>
    </lineage>
</organism>
<sequence length="69" mass="8023">MKHFADSDFWQAYHRLPKHVQRLADKNFRLLKSNPSHPSLSFKKIGRLHSARVGIHYRALAVESAEDLV</sequence>
<evidence type="ECO:0000313" key="2">
    <source>
        <dbReference type="Proteomes" id="UP000318437"/>
    </source>
</evidence>
<dbReference type="InterPro" id="IPR035093">
    <property type="entry name" value="RelE/ParE_toxin_dom_sf"/>
</dbReference>
<dbReference type="AlphaFoldDB" id="A0A5C6CZL3"/>
<dbReference type="EMBL" id="SJPS01000001">
    <property type="protein sequence ID" value="TWU29365.1"/>
    <property type="molecule type" value="Genomic_DNA"/>
</dbReference>
<dbReference type="SUPFAM" id="SSF143011">
    <property type="entry name" value="RelE-like"/>
    <property type="match status" value="1"/>
</dbReference>
<dbReference type="Proteomes" id="UP000318437">
    <property type="component" value="Unassembled WGS sequence"/>
</dbReference>
<reference evidence="1 2" key="1">
    <citation type="submission" date="2019-02" db="EMBL/GenBank/DDBJ databases">
        <title>Deep-cultivation of Planctomycetes and their phenomic and genomic characterization uncovers novel biology.</title>
        <authorList>
            <person name="Wiegand S."/>
            <person name="Jogler M."/>
            <person name="Boedeker C."/>
            <person name="Pinto D."/>
            <person name="Vollmers J."/>
            <person name="Rivas-Marin E."/>
            <person name="Kohn T."/>
            <person name="Peeters S.H."/>
            <person name="Heuer A."/>
            <person name="Rast P."/>
            <person name="Oberbeckmann S."/>
            <person name="Bunk B."/>
            <person name="Jeske O."/>
            <person name="Meyerdierks A."/>
            <person name="Storesund J.E."/>
            <person name="Kallscheuer N."/>
            <person name="Luecker S."/>
            <person name="Lage O.M."/>
            <person name="Pohl T."/>
            <person name="Merkel B.J."/>
            <person name="Hornburger P."/>
            <person name="Mueller R.-W."/>
            <person name="Bruemmer F."/>
            <person name="Labrenz M."/>
            <person name="Spormann A.M."/>
            <person name="Op Den Camp H."/>
            <person name="Overmann J."/>
            <person name="Amann R."/>
            <person name="Jetten M.S.M."/>
            <person name="Mascher T."/>
            <person name="Medema M.H."/>
            <person name="Devos D.P."/>
            <person name="Kaster A.-K."/>
            <person name="Ovreas L."/>
            <person name="Rohde M."/>
            <person name="Galperin M.Y."/>
            <person name="Jogler C."/>
        </authorList>
    </citation>
    <scope>NUCLEOTIDE SEQUENCE [LARGE SCALE GENOMIC DNA]</scope>
    <source>
        <strain evidence="1 2">Pla144</strain>
    </source>
</reference>
<gene>
    <name evidence="1" type="ORF">Pla144_01410</name>
</gene>
<comment type="caution">
    <text evidence="1">The sequence shown here is derived from an EMBL/GenBank/DDBJ whole genome shotgun (WGS) entry which is preliminary data.</text>
</comment>
<dbReference type="OrthoDB" id="129742at2"/>
<accession>A0A5C6CZL3</accession>
<name>A0A5C6CZL3_9BACT</name>
<evidence type="ECO:0000313" key="1">
    <source>
        <dbReference type="EMBL" id="TWU29365.1"/>
    </source>
</evidence>
<keyword evidence="2" id="KW-1185">Reference proteome</keyword>
<protein>
    <submittedName>
        <fullName evidence="1">Uncharacterized protein</fullName>
    </submittedName>
</protein>
<proteinExistence type="predicted"/>